<evidence type="ECO:0000313" key="2">
    <source>
        <dbReference type="Proteomes" id="UP000582974"/>
    </source>
</evidence>
<sequence length="679" mass="73351">MVGGGAAVNSGMDFQARVGALALVSMLADVVDLGSFGLGGVGEVPREVRFETANAVDDITLELHRGRVMIQAKNSITLSSRVDSEIAKFVRQVVAAHRDYCEGDRYVLAVSPAASTRIRQELKKLCHAYRLIPTGAGANPLTKSERETMDVLRDHVFREYEIAGGVRCDARTLEEILRAVYVETIDVSEEAMGERMALTALSTVTRDDPLPLWHSLVATCLSLSRDRVSIDQSGLTARFDALLTAKSATGAASPILDKAEPLLVLQGGASMGREVVLAEDAEGRVCLAEFRRFDETGARRLHFIDGFVHLAEGVRWRVLRRTATYSGMVRELEDGLSTQISDKAATVFETNLGDLDNTPFAQAHAAAFDTALETAARPMVCLVCGRVISQNRAYSIEVDEANHPYQVGIVHRGCLHPTHRVVGVLGADSFPISTSLIDFDISTWLRQLRAGQAAWSSQHPAGAGAPLRVAWNPANSAPTTGGWAVEYDLADGSTRYVLVRGHVHRGSRQQARQTATQLNKSLQKASAKGDPLVYGLRGYGQRSVVISAEDPNPPEVLTHRAVQVTEATVSAYSVAENYYAPLFYLNDPETGELFTILQMPILLTNPLRFDEMTANWKTAGVGMPASVSATVIATDEQFDLFMTRASTGGAAACVDPVLASDGQLVAGFLVTNLNDLVRA</sequence>
<dbReference type="AlphaFoldDB" id="A0A838ADB0"/>
<accession>A0A838ADB0</accession>
<dbReference type="EMBL" id="JACCKD010000006">
    <property type="protein sequence ID" value="MBA0127279.1"/>
    <property type="molecule type" value="Genomic_DNA"/>
</dbReference>
<proteinExistence type="predicted"/>
<reference evidence="1 2" key="1">
    <citation type="submission" date="2020-07" db="EMBL/GenBank/DDBJ databases">
        <title>Genome of Haloechinothrix sp.</title>
        <authorList>
            <person name="Tang S.-K."/>
            <person name="Yang L."/>
            <person name="Zhu W.-Y."/>
        </authorList>
    </citation>
    <scope>NUCLEOTIDE SEQUENCE [LARGE SCALE GENOMIC DNA]</scope>
    <source>
        <strain evidence="1 2">YIM 98757</strain>
    </source>
</reference>
<gene>
    <name evidence="1" type="ORF">H0B56_17145</name>
</gene>
<dbReference type="RefSeq" id="WP_180894097.1">
    <property type="nucleotide sequence ID" value="NZ_JACCKD010000006.1"/>
</dbReference>
<dbReference type="Proteomes" id="UP000582974">
    <property type="component" value="Unassembled WGS sequence"/>
</dbReference>
<evidence type="ECO:0000313" key="1">
    <source>
        <dbReference type="EMBL" id="MBA0127279.1"/>
    </source>
</evidence>
<comment type="caution">
    <text evidence="1">The sequence shown here is derived from an EMBL/GenBank/DDBJ whole genome shotgun (WGS) entry which is preliminary data.</text>
</comment>
<organism evidence="1 2">
    <name type="scientific">Haloechinothrix aidingensis</name>
    <dbReference type="NCBI Taxonomy" id="2752311"/>
    <lineage>
        <taxon>Bacteria</taxon>
        <taxon>Bacillati</taxon>
        <taxon>Actinomycetota</taxon>
        <taxon>Actinomycetes</taxon>
        <taxon>Pseudonocardiales</taxon>
        <taxon>Pseudonocardiaceae</taxon>
        <taxon>Haloechinothrix</taxon>
    </lineage>
</organism>
<keyword evidence="2" id="KW-1185">Reference proteome</keyword>
<name>A0A838ADB0_9PSEU</name>
<protein>
    <submittedName>
        <fullName evidence="1">Uncharacterized protein</fullName>
    </submittedName>
</protein>